<evidence type="ECO:0000313" key="1">
    <source>
        <dbReference type="EMBL" id="KMZ74358.1"/>
    </source>
</evidence>
<keyword evidence="2" id="KW-1185">Reference proteome</keyword>
<proteinExistence type="predicted"/>
<dbReference type="AlphaFoldDB" id="A0A0K9PZ66"/>
<reference evidence="2" key="1">
    <citation type="journal article" date="2016" name="Nature">
        <title>The genome of the seagrass Zostera marina reveals angiosperm adaptation to the sea.</title>
        <authorList>
            <person name="Olsen J.L."/>
            <person name="Rouze P."/>
            <person name="Verhelst B."/>
            <person name="Lin Y.-C."/>
            <person name="Bayer T."/>
            <person name="Collen J."/>
            <person name="Dattolo E."/>
            <person name="De Paoli E."/>
            <person name="Dittami S."/>
            <person name="Maumus F."/>
            <person name="Michel G."/>
            <person name="Kersting A."/>
            <person name="Lauritano C."/>
            <person name="Lohaus R."/>
            <person name="Toepel M."/>
            <person name="Tonon T."/>
            <person name="Vanneste K."/>
            <person name="Amirebrahimi M."/>
            <person name="Brakel J."/>
            <person name="Bostroem C."/>
            <person name="Chovatia M."/>
            <person name="Grimwood J."/>
            <person name="Jenkins J.W."/>
            <person name="Jueterbock A."/>
            <person name="Mraz A."/>
            <person name="Stam W.T."/>
            <person name="Tice H."/>
            <person name="Bornberg-Bauer E."/>
            <person name="Green P.J."/>
            <person name="Pearson G.A."/>
            <person name="Procaccini G."/>
            <person name="Duarte C.M."/>
            <person name="Schmutz J."/>
            <person name="Reusch T.B.H."/>
            <person name="Van de Peer Y."/>
        </authorList>
    </citation>
    <scope>NUCLEOTIDE SEQUENCE [LARGE SCALE GENOMIC DNA]</scope>
    <source>
        <strain evidence="2">cv. Finnish</strain>
    </source>
</reference>
<gene>
    <name evidence="1" type="ORF">ZOSMA_12G00420</name>
</gene>
<evidence type="ECO:0000313" key="2">
    <source>
        <dbReference type="Proteomes" id="UP000036987"/>
    </source>
</evidence>
<protein>
    <submittedName>
        <fullName evidence="1">Uncharacterized protein</fullName>
    </submittedName>
</protein>
<dbReference type="Proteomes" id="UP000036987">
    <property type="component" value="Unassembled WGS sequence"/>
</dbReference>
<accession>A0A0K9PZ66</accession>
<comment type="caution">
    <text evidence="1">The sequence shown here is derived from an EMBL/GenBank/DDBJ whole genome shotgun (WGS) entry which is preliminary data.</text>
</comment>
<sequence length="51" mass="6086">MKDLRESNKTIQQTLHQIGNFLFIFNSDGEIQELLLSFYMLYRNPMKGCMK</sequence>
<organism evidence="1 2">
    <name type="scientific">Zostera marina</name>
    <name type="common">Eelgrass</name>
    <dbReference type="NCBI Taxonomy" id="29655"/>
    <lineage>
        <taxon>Eukaryota</taxon>
        <taxon>Viridiplantae</taxon>
        <taxon>Streptophyta</taxon>
        <taxon>Embryophyta</taxon>
        <taxon>Tracheophyta</taxon>
        <taxon>Spermatophyta</taxon>
        <taxon>Magnoliopsida</taxon>
        <taxon>Liliopsida</taxon>
        <taxon>Zosteraceae</taxon>
        <taxon>Zostera</taxon>
    </lineage>
</organism>
<name>A0A0K9PZ66_ZOSMR</name>
<dbReference type="EMBL" id="LFYR01000338">
    <property type="protein sequence ID" value="KMZ74358.1"/>
    <property type="molecule type" value="Genomic_DNA"/>
</dbReference>